<keyword evidence="5" id="KW-1185">Reference proteome</keyword>
<gene>
    <name evidence="4" type="ORF">KK060_18795</name>
</gene>
<keyword evidence="2" id="KW-0812">Transmembrane</keyword>
<evidence type="ECO:0000313" key="5">
    <source>
        <dbReference type="Proteomes" id="UP000772618"/>
    </source>
</evidence>
<keyword evidence="2" id="KW-1133">Transmembrane helix</keyword>
<dbReference type="PANTHER" id="PTHR30576">
    <property type="entry name" value="COLANIC BIOSYNTHESIS UDP-GLUCOSE LIPID CARRIER TRANSFERASE"/>
    <property type="match status" value="1"/>
</dbReference>
<feature type="transmembrane region" description="Helical" evidence="2">
    <location>
        <begin position="6"/>
        <end position="26"/>
    </location>
</feature>
<evidence type="ECO:0000259" key="3">
    <source>
        <dbReference type="Pfam" id="PF02397"/>
    </source>
</evidence>
<proteinExistence type="inferred from homology"/>
<protein>
    <submittedName>
        <fullName evidence="4">Sugar transferase</fullName>
    </submittedName>
</protein>
<dbReference type="GO" id="GO:0016740">
    <property type="term" value="F:transferase activity"/>
    <property type="evidence" value="ECO:0007669"/>
    <property type="project" value="UniProtKB-KW"/>
</dbReference>
<dbReference type="EMBL" id="JAHESD010000053">
    <property type="protein sequence ID" value="MBT1705346.1"/>
    <property type="molecule type" value="Genomic_DNA"/>
</dbReference>
<keyword evidence="2" id="KW-0472">Membrane</keyword>
<comment type="caution">
    <text evidence="4">The sequence shown here is derived from an EMBL/GenBank/DDBJ whole genome shotgun (WGS) entry which is preliminary data.</text>
</comment>
<name>A0ABS5VZ87_9BACT</name>
<reference evidence="4 5" key="1">
    <citation type="submission" date="2021-05" db="EMBL/GenBank/DDBJ databases">
        <title>A Polyphasic approach of four new species of the genus Ohtaekwangia: Ohtaekwangia histidinii sp. nov., Ohtaekwangia cretensis sp. nov., Ohtaekwangia indiensis sp. nov., Ohtaekwangia reichenbachii sp. nov. from diverse environment.</title>
        <authorList>
            <person name="Octaviana S."/>
        </authorList>
    </citation>
    <scope>NUCLEOTIDE SEQUENCE [LARGE SCALE GENOMIC DNA]</scope>
    <source>
        <strain evidence="4 5">PWU20</strain>
    </source>
</reference>
<dbReference type="Pfam" id="PF02397">
    <property type="entry name" value="Bac_transf"/>
    <property type="match status" value="1"/>
</dbReference>
<feature type="domain" description="Bacterial sugar transferase" evidence="3">
    <location>
        <begin position="2"/>
        <end position="158"/>
    </location>
</feature>
<evidence type="ECO:0000313" key="4">
    <source>
        <dbReference type="EMBL" id="MBT1705346.1"/>
    </source>
</evidence>
<dbReference type="InterPro" id="IPR003362">
    <property type="entry name" value="Bact_transf"/>
</dbReference>
<accession>A0ABS5VZ87</accession>
<dbReference type="PANTHER" id="PTHR30576:SF8">
    <property type="entry name" value="UNDECAPRENYL-PHOSPHATE GALACTOSE PHOSPHOTRANSFERASE"/>
    <property type="match status" value="1"/>
</dbReference>
<sequence length="175" mass="20722">MIVFSWLYVVIIFVYLIQRELPIFFLQKRVGLGGSLFSLIKFRTLSIDETRSLQGRRFWWGNFLRATSLDELPQLWNVLKGDMSLVGPRPLPDYYLPLYSREQLRRHEVRPGVTGLAQVNGRNRLSWKEKFRFDVYYVENVSLFLDLQIIFKTIVLLLSLKKDVSLNEERFTGNE</sequence>
<keyword evidence="4" id="KW-0808">Transferase</keyword>
<evidence type="ECO:0000256" key="2">
    <source>
        <dbReference type="SAM" id="Phobius"/>
    </source>
</evidence>
<evidence type="ECO:0000256" key="1">
    <source>
        <dbReference type="ARBA" id="ARBA00006464"/>
    </source>
</evidence>
<comment type="similarity">
    <text evidence="1">Belongs to the bacterial sugar transferase family.</text>
</comment>
<organism evidence="4 5">
    <name type="scientific">Chryseosolibacter indicus</name>
    <dbReference type="NCBI Taxonomy" id="2782351"/>
    <lineage>
        <taxon>Bacteria</taxon>
        <taxon>Pseudomonadati</taxon>
        <taxon>Bacteroidota</taxon>
        <taxon>Cytophagia</taxon>
        <taxon>Cytophagales</taxon>
        <taxon>Chryseotaleaceae</taxon>
        <taxon>Chryseosolibacter</taxon>
    </lineage>
</organism>
<dbReference type="Proteomes" id="UP000772618">
    <property type="component" value="Unassembled WGS sequence"/>
</dbReference>